<comment type="caution">
    <text evidence="1">The sequence shown here is derived from an EMBL/GenBank/DDBJ whole genome shotgun (WGS) entry which is preliminary data.</text>
</comment>
<reference evidence="1" key="1">
    <citation type="submission" date="2022-02" db="EMBL/GenBank/DDBJ databases">
        <title>Plant Genome Project.</title>
        <authorList>
            <person name="Zhang R.-G."/>
        </authorList>
    </citation>
    <scope>NUCLEOTIDE SEQUENCE</scope>
    <source>
        <strain evidence="1">AT1</strain>
    </source>
</reference>
<proteinExistence type="predicted"/>
<evidence type="ECO:0000313" key="2">
    <source>
        <dbReference type="Proteomes" id="UP001062846"/>
    </source>
</evidence>
<name>A0ACC0LMD7_RHOML</name>
<keyword evidence="2" id="KW-1185">Reference proteome</keyword>
<dbReference type="Proteomes" id="UP001062846">
    <property type="component" value="Chromosome 12"/>
</dbReference>
<gene>
    <name evidence="1" type="ORF">RHMOL_Rhmol12G0249300</name>
</gene>
<accession>A0ACC0LMD7</accession>
<sequence>MEGGEVRMNMLSLVSGLPPSQPDSFMVNEVFFRPDDPALLCPGRLDHKVEFGLPDLERADIRSVCTEAGMYAIWAWRKTVTEKDFLDAVNKVIKVYQKFSATPKYMVYN</sequence>
<protein>
    <submittedName>
        <fullName evidence="1">Uncharacterized protein</fullName>
    </submittedName>
</protein>
<evidence type="ECO:0000313" key="1">
    <source>
        <dbReference type="EMBL" id="KAI8529747.1"/>
    </source>
</evidence>
<organism evidence="1 2">
    <name type="scientific">Rhododendron molle</name>
    <name type="common">Chinese azalea</name>
    <name type="synonym">Azalea mollis</name>
    <dbReference type="NCBI Taxonomy" id="49168"/>
    <lineage>
        <taxon>Eukaryota</taxon>
        <taxon>Viridiplantae</taxon>
        <taxon>Streptophyta</taxon>
        <taxon>Embryophyta</taxon>
        <taxon>Tracheophyta</taxon>
        <taxon>Spermatophyta</taxon>
        <taxon>Magnoliopsida</taxon>
        <taxon>eudicotyledons</taxon>
        <taxon>Gunneridae</taxon>
        <taxon>Pentapetalae</taxon>
        <taxon>asterids</taxon>
        <taxon>Ericales</taxon>
        <taxon>Ericaceae</taxon>
        <taxon>Ericoideae</taxon>
        <taxon>Rhodoreae</taxon>
        <taxon>Rhododendron</taxon>
    </lineage>
</organism>
<dbReference type="EMBL" id="CM046399">
    <property type="protein sequence ID" value="KAI8529747.1"/>
    <property type="molecule type" value="Genomic_DNA"/>
</dbReference>